<dbReference type="InterPro" id="IPR027417">
    <property type="entry name" value="P-loop_NTPase"/>
</dbReference>
<evidence type="ECO:0000256" key="3">
    <source>
        <dbReference type="ARBA" id="ARBA00005504"/>
    </source>
</evidence>
<dbReference type="EMBL" id="FNGL01000012">
    <property type="protein sequence ID" value="SDL20614.1"/>
    <property type="molecule type" value="Genomic_DNA"/>
</dbReference>
<dbReference type="OrthoDB" id="9778641at2"/>
<evidence type="ECO:0000313" key="13">
    <source>
        <dbReference type="EMBL" id="NOH14817.1"/>
    </source>
</evidence>
<dbReference type="PANTHER" id="PTHR42864:SF2">
    <property type="entry name" value="LIGHT-INDEPENDENT PROTOCHLOROPHYLLIDE REDUCTASE IRON-SULFUR ATP-BINDING PROTEIN"/>
    <property type="match status" value="1"/>
</dbReference>
<accession>A0A240A0K3</accession>
<reference evidence="15 17" key="2">
    <citation type="submission" date="2018-06" db="EMBL/GenBank/DDBJ databases">
        <authorList>
            <consortium name="Pathogen Informatics"/>
            <person name="Doyle S."/>
        </authorList>
    </citation>
    <scope>NUCLEOTIDE SEQUENCE [LARGE SCALE GENOMIC DNA]</scope>
    <source>
        <strain evidence="15 17">NCTC13028</strain>
    </source>
</reference>
<dbReference type="PROSITE" id="PS51026">
    <property type="entry name" value="NIFH_FRXC_3"/>
    <property type="match status" value="1"/>
</dbReference>
<gene>
    <name evidence="15" type="primary">nifH1</name>
    <name evidence="13" type="ORF">HMJ28_00165</name>
    <name evidence="15" type="ORF">NCTC13028_00234</name>
    <name evidence="14" type="ORF">SAMN05216497_11217</name>
</gene>
<evidence type="ECO:0000313" key="16">
    <source>
        <dbReference type="Proteomes" id="UP000198811"/>
    </source>
</evidence>
<dbReference type="InterPro" id="IPR030655">
    <property type="entry name" value="NifH/chlL_CS"/>
</dbReference>
<keyword evidence="6 12" id="KW-0479">Metal-binding</keyword>
<keyword evidence="8 12" id="KW-0067">ATP-binding</keyword>
<dbReference type="EMBL" id="UAWC01000001">
    <property type="protein sequence ID" value="SQB33242.1"/>
    <property type="molecule type" value="Genomic_DNA"/>
</dbReference>
<dbReference type="Proteomes" id="UP000250223">
    <property type="component" value="Unassembled WGS sequence"/>
</dbReference>
<evidence type="ECO:0000256" key="9">
    <source>
        <dbReference type="ARBA" id="ARBA00023004"/>
    </source>
</evidence>
<evidence type="ECO:0000256" key="12">
    <source>
        <dbReference type="RuleBase" id="RU003688"/>
    </source>
</evidence>
<evidence type="ECO:0000256" key="4">
    <source>
        <dbReference type="ARBA" id="ARBA00011738"/>
    </source>
</evidence>
<name>A0A240A0K3_CLOCO</name>
<comment type="function">
    <text evidence="2">The key enzymatic reactions in nitrogen fixation are catalyzed by the nitrogenase complex, which has 2 components: the iron protein and the molybdenum-iron protein.</text>
</comment>
<dbReference type="GO" id="GO:0046872">
    <property type="term" value="F:metal ion binding"/>
    <property type="evidence" value="ECO:0007669"/>
    <property type="project" value="UniProtKB-KW"/>
</dbReference>
<dbReference type="SUPFAM" id="SSF52540">
    <property type="entry name" value="P-loop containing nucleoside triphosphate hydrolases"/>
    <property type="match status" value="1"/>
</dbReference>
<dbReference type="PIRSF" id="PIRSF000363">
    <property type="entry name" value="Nitrogenase_iron"/>
    <property type="match status" value="1"/>
</dbReference>
<dbReference type="GeneID" id="70577136"/>
<proteinExistence type="inferred from homology"/>
<reference evidence="13 18" key="3">
    <citation type="submission" date="2020-05" db="EMBL/GenBank/DDBJ databases">
        <title>Draft genome sequence of Clostridium cochlearium strain AGROS13 isolated from a sheep dairy farm in New Zealand.</title>
        <authorList>
            <person name="Gupta T.B."/>
            <person name="Jauregui R."/>
            <person name="Risson A.N."/>
            <person name="Brightwell G."/>
            <person name="Maclean P."/>
        </authorList>
    </citation>
    <scope>NUCLEOTIDE SEQUENCE [LARGE SCALE GENOMIC DNA]</scope>
    <source>
        <strain evidence="13 18">AGROS13</strain>
    </source>
</reference>
<dbReference type="PROSITE" id="PS00692">
    <property type="entry name" value="NIFH_FRXC_2"/>
    <property type="match status" value="1"/>
</dbReference>
<keyword evidence="7 12" id="KW-0547">Nucleotide-binding</keyword>
<evidence type="ECO:0000256" key="5">
    <source>
        <dbReference type="ARBA" id="ARBA00012773"/>
    </source>
</evidence>
<dbReference type="AlphaFoldDB" id="A0A240A0K3"/>
<evidence type="ECO:0000256" key="6">
    <source>
        <dbReference type="ARBA" id="ARBA00022723"/>
    </source>
</evidence>
<evidence type="ECO:0000313" key="18">
    <source>
        <dbReference type="Proteomes" id="UP000528432"/>
    </source>
</evidence>
<keyword evidence="12 15" id="KW-0560">Oxidoreductase</keyword>
<comment type="subunit">
    <text evidence="4">Homodimer.</text>
</comment>
<keyword evidence="9 12" id="KW-0408">Iron</keyword>
<comment type="catalytic activity">
    <reaction evidence="11">
        <text>N2 + 8 reduced [2Fe-2S]-[ferredoxin] + 16 ATP + 16 H2O = H2 + 8 oxidized [2Fe-2S]-[ferredoxin] + 2 NH4(+) + 16 ADP + 16 phosphate + 6 H(+)</text>
        <dbReference type="Rhea" id="RHEA:21448"/>
        <dbReference type="Rhea" id="RHEA-COMP:10000"/>
        <dbReference type="Rhea" id="RHEA-COMP:10001"/>
        <dbReference type="ChEBI" id="CHEBI:15377"/>
        <dbReference type="ChEBI" id="CHEBI:15378"/>
        <dbReference type="ChEBI" id="CHEBI:17997"/>
        <dbReference type="ChEBI" id="CHEBI:18276"/>
        <dbReference type="ChEBI" id="CHEBI:28938"/>
        <dbReference type="ChEBI" id="CHEBI:30616"/>
        <dbReference type="ChEBI" id="CHEBI:33737"/>
        <dbReference type="ChEBI" id="CHEBI:33738"/>
        <dbReference type="ChEBI" id="CHEBI:43474"/>
        <dbReference type="ChEBI" id="CHEBI:456216"/>
        <dbReference type="EC" id="1.18.6.1"/>
    </reaction>
</comment>
<dbReference type="RefSeq" id="WP_089866168.1">
    <property type="nucleotide sequence ID" value="NZ_FNGL01000012.1"/>
</dbReference>
<evidence type="ECO:0000256" key="10">
    <source>
        <dbReference type="ARBA" id="ARBA00023014"/>
    </source>
</evidence>
<dbReference type="STRING" id="1494.SAMN05216497_11217"/>
<evidence type="ECO:0000256" key="2">
    <source>
        <dbReference type="ARBA" id="ARBA00002234"/>
    </source>
</evidence>
<dbReference type="Proteomes" id="UP000528432">
    <property type="component" value="Unassembled WGS sequence"/>
</dbReference>
<evidence type="ECO:0000313" key="14">
    <source>
        <dbReference type="EMBL" id="SDL20614.1"/>
    </source>
</evidence>
<dbReference type="CDD" id="cd02040">
    <property type="entry name" value="NifH"/>
    <property type="match status" value="1"/>
</dbReference>
<dbReference type="InterPro" id="IPR000392">
    <property type="entry name" value="NifH/frxC"/>
</dbReference>
<keyword evidence="16" id="KW-1185">Reference proteome</keyword>
<keyword evidence="12" id="KW-0004">4Fe-4S</keyword>
<dbReference type="GO" id="GO:0051539">
    <property type="term" value="F:4 iron, 4 sulfur cluster binding"/>
    <property type="evidence" value="ECO:0007669"/>
    <property type="project" value="UniProtKB-KW"/>
</dbReference>
<dbReference type="PANTHER" id="PTHR42864">
    <property type="entry name" value="LIGHT-INDEPENDENT PROTOCHLOROPHYLLIDE REDUCTASE IRON-SULFUR ATP-BINDING PROTEIN"/>
    <property type="match status" value="1"/>
</dbReference>
<dbReference type="PROSITE" id="PS00746">
    <property type="entry name" value="NIFH_FRXC_1"/>
    <property type="match status" value="1"/>
</dbReference>
<evidence type="ECO:0000256" key="1">
    <source>
        <dbReference type="ARBA" id="ARBA00001966"/>
    </source>
</evidence>
<dbReference type="GO" id="GO:0016163">
    <property type="term" value="F:nitrogenase activity"/>
    <property type="evidence" value="ECO:0007669"/>
    <property type="project" value="UniProtKB-EC"/>
</dbReference>
<protein>
    <recommendedName>
        <fullName evidence="5">nitrogenase</fullName>
        <ecNumber evidence="5">1.18.6.1</ecNumber>
    </recommendedName>
</protein>
<comment type="cofactor">
    <cofactor evidence="1">
        <name>[4Fe-4S] cluster</name>
        <dbReference type="ChEBI" id="CHEBI:49883"/>
    </cofactor>
</comment>
<dbReference type="Pfam" id="PF00142">
    <property type="entry name" value="Fer4_NifH"/>
    <property type="match status" value="1"/>
</dbReference>
<dbReference type="EC" id="1.18.6.1" evidence="5"/>
<evidence type="ECO:0000256" key="7">
    <source>
        <dbReference type="ARBA" id="ARBA00022741"/>
    </source>
</evidence>
<dbReference type="GO" id="GO:0005524">
    <property type="term" value="F:ATP binding"/>
    <property type="evidence" value="ECO:0007669"/>
    <property type="project" value="UniProtKB-KW"/>
</dbReference>
<dbReference type="PRINTS" id="PR00091">
    <property type="entry name" value="NITROGNASEII"/>
</dbReference>
<evidence type="ECO:0000313" key="15">
    <source>
        <dbReference type="EMBL" id="SQB33242.1"/>
    </source>
</evidence>
<dbReference type="Proteomes" id="UP000198811">
    <property type="component" value="Unassembled WGS sequence"/>
</dbReference>
<dbReference type="EMBL" id="JABFIF010000001">
    <property type="protein sequence ID" value="NOH14817.1"/>
    <property type="molecule type" value="Genomic_DNA"/>
</dbReference>
<evidence type="ECO:0000313" key="17">
    <source>
        <dbReference type="Proteomes" id="UP000250223"/>
    </source>
</evidence>
<evidence type="ECO:0000256" key="8">
    <source>
        <dbReference type="ARBA" id="ARBA00022840"/>
    </source>
</evidence>
<dbReference type="Gene3D" id="3.40.50.300">
    <property type="entry name" value="P-loop containing nucleotide triphosphate hydrolases"/>
    <property type="match status" value="1"/>
</dbReference>
<keyword evidence="10 12" id="KW-0411">Iron-sulfur</keyword>
<comment type="similarity">
    <text evidence="3 12">Belongs to the NifH/BchL/ChlL family.</text>
</comment>
<organism evidence="15 17">
    <name type="scientific">Clostridium cochlearium</name>
    <dbReference type="NCBI Taxonomy" id="1494"/>
    <lineage>
        <taxon>Bacteria</taxon>
        <taxon>Bacillati</taxon>
        <taxon>Bacillota</taxon>
        <taxon>Clostridia</taxon>
        <taxon>Eubacteriales</taxon>
        <taxon>Clostridiaceae</taxon>
        <taxon>Clostridium</taxon>
    </lineage>
</organism>
<evidence type="ECO:0000256" key="11">
    <source>
        <dbReference type="ARBA" id="ARBA00047967"/>
    </source>
</evidence>
<reference evidence="14 16" key="1">
    <citation type="submission" date="2016-10" db="EMBL/GenBank/DDBJ databases">
        <authorList>
            <person name="Varghese N."/>
            <person name="Submissions S."/>
        </authorList>
    </citation>
    <scope>NUCLEOTIDE SEQUENCE [LARGE SCALE GENOMIC DNA]</scope>
    <source>
        <strain evidence="14 16">NLAE-zl-C224</strain>
    </source>
</reference>
<sequence>MTKKCLKIALYGKGGIGKSTIASNLSAAFATLGMKVLHIGCDPKGDSTRNLMGYKIPTLIEIMREKEENLCENDFLFQGYKNVNCIEAGGPEPGMGCAGRGIMAVIEELNDFKIFDKQWDVIIYDVLGDVVCGGFSTPIRENLIDAVYIVTSSEFMSLYAANNIMKSINTFSSMDGALLGGIIHNCRSSNSINNNIIERFGRYCDTLILDTIPYSKDIVLSELMAKTVVENLPNSPSTYTFIQLAKKIKENTNYHIPITLDDNLLEKFSDFILNEIAK</sequence>